<comment type="caution">
    <text evidence="1">The sequence shown here is derived from an EMBL/GenBank/DDBJ whole genome shotgun (WGS) entry which is preliminary data.</text>
</comment>
<reference evidence="1" key="1">
    <citation type="journal article" date="2019" name="bioRxiv">
        <title>The Genome of the Zebra Mussel, Dreissena polymorpha: A Resource for Invasive Species Research.</title>
        <authorList>
            <person name="McCartney M.A."/>
            <person name="Auch B."/>
            <person name="Kono T."/>
            <person name="Mallez S."/>
            <person name="Zhang Y."/>
            <person name="Obille A."/>
            <person name="Becker A."/>
            <person name="Abrahante J.E."/>
            <person name="Garbe J."/>
            <person name="Badalamenti J.P."/>
            <person name="Herman A."/>
            <person name="Mangelson H."/>
            <person name="Liachko I."/>
            <person name="Sullivan S."/>
            <person name="Sone E.D."/>
            <person name="Koren S."/>
            <person name="Silverstein K.A.T."/>
            <person name="Beckman K.B."/>
            <person name="Gohl D.M."/>
        </authorList>
    </citation>
    <scope>NUCLEOTIDE SEQUENCE</scope>
    <source>
        <strain evidence="1">Duluth1</strain>
        <tissue evidence="1">Whole animal</tissue>
    </source>
</reference>
<evidence type="ECO:0000313" key="2">
    <source>
        <dbReference type="Proteomes" id="UP000828390"/>
    </source>
</evidence>
<name>A0A9D4N784_DREPO</name>
<reference evidence="1" key="2">
    <citation type="submission" date="2020-11" db="EMBL/GenBank/DDBJ databases">
        <authorList>
            <person name="McCartney M.A."/>
            <person name="Auch B."/>
            <person name="Kono T."/>
            <person name="Mallez S."/>
            <person name="Becker A."/>
            <person name="Gohl D.M."/>
            <person name="Silverstein K.A.T."/>
            <person name="Koren S."/>
            <person name="Bechman K.B."/>
            <person name="Herman A."/>
            <person name="Abrahante J.E."/>
            <person name="Garbe J."/>
        </authorList>
    </citation>
    <scope>NUCLEOTIDE SEQUENCE</scope>
    <source>
        <strain evidence="1">Duluth1</strain>
        <tissue evidence="1">Whole animal</tissue>
    </source>
</reference>
<sequence>MIDIEPGSESNTVEEFDDHFDQATGRAESNECVDVFMQMIKTRVLEVRKLR</sequence>
<organism evidence="1 2">
    <name type="scientific">Dreissena polymorpha</name>
    <name type="common">Zebra mussel</name>
    <name type="synonym">Mytilus polymorpha</name>
    <dbReference type="NCBI Taxonomy" id="45954"/>
    <lineage>
        <taxon>Eukaryota</taxon>
        <taxon>Metazoa</taxon>
        <taxon>Spiralia</taxon>
        <taxon>Lophotrochozoa</taxon>
        <taxon>Mollusca</taxon>
        <taxon>Bivalvia</taxon>
        <taxon>Autobranchia</taxon>
        <taxon>Heteroconchia</taxon>
        <taxon>Euheterodonta</taxon>
        <taxon>Imparidentia</taxon>
        <taxon>Neoheterodontei</taxon>
        <taxon>Myida</taxon>
        <taxon>Dreissenoidea</taxon>
        <taxon>Dreissenidae</taxon>
        <taxon>Dreissena</taxon>
    </lineage>
</organism>
<evidence type="ECO:0000313" key="1">
    <source>
        <dbReference type="EMBL" id="KAH3888514.1"/>
    </source>
</evidence>
<dbReference type="EMBL" id="JAIWYP010000001">
    <property type="protein sequence ID" value="KAH3888514.1"/>
    <property type="molecule type" value="Genomic_DNA"/>
</dbReference>
<protein>
    <submittedName>
        <fullName evidence="1">Uncharacterized protein</fullName>
    </submittedName>
</protein>
<gene>
    <name evidence="1" type="ORF">DPMN_012550</name>
</gene>
<accession>A0A9D4N784</accession>
<keyword evidence="2" id="KW-1185">Reference proteome</keyword>
<dbReference type="Proteomes" id="UP000828390">
    <property type="component" value="Unassembled WGS sequence"/>
</dbReference>
<dbReference type="AlphaFoldDB" id="A0A9D4N784"/>
<proteinExistence type="predicted"/>